<dbReference type="AlphaFoldDB" id="A0A3A5N043"/>
<organism evidence="1 2">
    <name type="scientific">Cryobacterium melibiosiphilum</name>
    <dbReference type="NCBI Taxonomy" id="995039"/>
    <lineage>
        <taxon>Bacteria</taxon>
        <taxon>Bacillati</taxon>
        <taxon>Actinomycetota</taxon>
        <taxon>Actinomycetes</taxon>
        <taxon>Micrococcales</taxon>
        <taxon>Microbacteriaceae</taxon>
        <taxon>Cryobacterium</taxon>
    </lineage>
</organism>
<proteinExistence type="predicted"/>
<protein>
    <submittedName>
        <fullName evidence="1">Uncharacterized protein</fullName>
    </submittedName>
</protein>
<dbReference type="OrthoDB" id="4239081at2"/>
<accession>A0A3A5N043</accession>
<comment type="caution">
    <text evidence="1">The sequence shown here is derived from an EMBL/GenBank/DDBJ whole genome shotgun (WGS) entry which is preliminary data.</text>
</comment>
<keyword evidence="2" id="KW-1185">Reference proteome</keyword>
<evidence type="ECO:0000313" key="2">
    <source>
        <dbReference type="Proteomes" id="UP000272015"/>
    </source>
</evidence>
<gene>
    <name evidence="1" type="ORF">D6T64_01445</name>
</gene>
<reference evidence="1 2" key="1">
    <citation type="submission" date="2018-09" db="EMBL/GenBank/DDBJ databases">
        <title>Novel species of Cryobacterium.</title>
        <authorList>
            <person name="Liu Q."/>
            <person name="Xin Y.-H."/>
        </authorList>
    </citation>
    <scope>NUCLEOTIDE SEQUENCE [LARGE SCALE GENOMIC DNA]</scope>
    <source>
        <strain evidence="1 2">Hh39</strain>
    </source>
</reference>
<dbReference type="RefSeq" id="WP_119970738.1">
    <property type="nucleotide sequence ID" value="NZ_JBHSQA010000032.1"/>
</dbReference>
<sequence length="79" mass="8671">MAKATVKMNDAGIRRLFEGIAANLEAADCKFRATHEGYPIDVVEADARSAFPGMDLDADILHNYAVAVSKAEPFQFKLR</sequence>
<name>A0A3A5N043_9MICO</name>
<evidence type="ECO:0000313" key="1">
    <source>
        <dbReference type="EMBL" id="RJT91656.1"/>
    </source>
</evidence>
<dbReference type="Proteomes" id="UP000272015">
    <property type="component" value="Unassembled WGS sequence"/>
</dbReference>
<dbReference type="EMBL" id="QZVS01000042">
    <property type="protein sequence ID" value="RJT91656.1"/>
    <property type="molecule type" value="Genomic_DNA"/>
</dbReference>